<keyword evidence="2" id="KW-1185">Reference proteome</keyword>
<evidence type="ECO:0000313" key="1">
    <source>
        <dbReference type="EMBL" id="KAJ3252348.1"/>
    </source>
</evidence>
<comment type="caution">
    <text evidence="1">The sequence shown here is derived from an EMBL/GenBank/DDBJ whole genome shotgun (WGS) entry which is preliminary data.</text>
</comment>
<dbReference type="EMBL" id="JADGKB010000144">
    <property type="protein sequence ID" value="KAJ3252348.1"/>
    <property type="molecule type" value="Genomic_DNA"/>
</dbReference>
<organism evidence="1 2">
    <name type="scientific">Boothiomyces macroporosus</name>
    <dbReference type="NCBI Taxonomy" id="261099"/>
    <lineage>
        <taxon>Eukaryota</taxon>
        <taxon>Fungi</taxon>
        <taxon>Fungi incertae sedis</taxon>
        <taxon>Chytridiomycota</taxon>
        <taxon>Chytridiomycota incertae sedis</taxon>
        <taxon>Chytridiomycetes</taxon>
        <taxon>Rhizophydiales</taxon>
        <taxon>Terramycetaceae</taxon>
        <taxon>Boothiomyces</taxon>
    </lineage>
</organism>
<gene>
    <name evidence="1" type="ORF">HK103_001609</name>
</gene>
<reference evidence="1" key="1">
    <citation type="submission" date="2020-05" db="EMBL/GenBank/DDBJ databases">
        <title>Phylogenomic resolution of chytrid fungi.</title>
        <authorList>
            <person name="Stajich J.E."/>
            <person name="Amses K."/>
            <person name="Simmons R."/>
            <person name="Seto K."/>
            <person name="Myers J."/>
            <person name="Bonds A."/>
            <person name="Quandt C.A."/>
            <person name="Barry K."/>
            <person name="Liu P."/>
            <person name="Grigoriev I."/>
            <person name="Longcore J.E."/>
            <person name="James T.Y."/>
        </authorList>
    </citation>
    <scope>NUCLEOTIDE SEQUENCE</scope>
    <source>
        <strain evidence="1">PLAUS21</strain>
    </source>
</reference>
<protein>
    <submittedName>
        <fullName evidence="1">Uncharacterized protein</fullName>
    </submittedName>
</protein>
<proteinExistence type="predicted"/>
<sequence>MALNRGSLDERDNGVYLPGSATIINYGADIRSFGLELMKSKKSFTPAFTSNSIFVHRVLLDRLFGQALKLTKQFKKVQSIDTLFELYSLKDSLFLWHYNLPNSFTKHFNLDTGQVDLDTWTIYDTLFQYYFARITVQAPMVYSAIISNPGAIFDQSFMNLKMDCDRMAELFKFYLEKNRELKYVSPFYINYALHGMIPFILLSKIQDQDSKLQGQLEALELLVKFFNLGWPLLTMVEQFLEEWNLAIVLVEYEKFSFEDLITWKQPF</sequence>
<name>A0AAD5UAC7_9FUNG</name>
<accession>A0AAD5UAC7</accession>
<dbReference type="AlphaFoldDB" id="A0AAD5UAC7"/>
<evidence type="ECO:0000313" key="2">
    <source>
        <dbReference type="Proteomes" id="UP001210925"/>
    </source>
</evidence>
<dbReference type="Proteomes" id="UP001210925">
    <property type="component" value="Unassembled WGS sequence"/>
</dbReference>